<dbReference type="InterPro" id="IPR003593">
    <property type="entry name" value="AAA+_ATPase"/>
</dbReference>
<feature type="transmembrane region" description="Helical" evidence="12">
    <location>
        <begin position="867"/>
        <end position="888"/>
    </location>
</feature>
<proteinExistence type="inferred from homology"/>
<evidence type="ECO:0000256" key="11">
    <source>
        <dbReference type="ARBA" id="ARBA00047523"/>
    </source>
</evidence>
<evidence type="ECO:0000259" key="14">
    <source>
        <dbReference type="PROSITE" id="PS50929"/>
    </source>
</evidence>
<feature type="transmembrane region" description="Helical" evidence="12">
    <location>
        <begin position="47"/>
        <end position="66"/>
    </location>
</feature>
<evidence type="ECO:0000256" key="8">
    <source>
        <dbReference type="ARBA" id="ARBA00022989"/>
    </source>
</evidence>
<evidence type="ECO:0000256" key="1">
    <source>
        <dbReference type="ARBA" id="ARBA00004127"/>
    </source>
</evidence>
<feature type="transmembrane region" description="Helical" evidence="12">
    <location>
        <begin position="251"/>
        <end position="269"/>
    </location>
</feature>
<dbReference type="Gene3D" id="3.40.50.300">
    <property type="entry name" value="P-loop containing nucleotide triphosphate hydrolases"/>
    <property type="match status" value="2"/>
</dbReference>
<keyword evidence="4 12" id="KW-0812">Transmembrane</keyword>
<dbReference type="GO" id="GO:0016887">
    <property type="term" value="F:ATP hydrolysis activity"/>
    <property type="evidence" value="ECO:0007669"/>
    <property type="project" value="InterPro"/>
</dbReference>
<dbReference type="Pfam" id="PF00005">
    <property type="entry name" value="ABC_tran"/>
    <property type="match status" value="2"/>
</dbReference>
<keyword evidence="9 12" id="KW-0472">Membrane</keyword>
<feature type="transmembrane region" description="Helical" evidence="12">
    <location>
        <begin position="103"/>
        <end position="120"/>
    </location>
</feature>
<feature type="domain" description="ABC transporter" evidence="13">
    <location>
        <begin position="529"/>
        <end position="752"/>
    </location>
</feature>
<dbReference type="InterPro" id="IPR011527">
    <property type="entry name" value="ABC1_TM_dom"/>
</dbReference>
<dbReference type="GO" id="GO:0015431">
    <property type="term" value="F:ABC-type glutathione S-conjugate transporter activity"/>
    <property type="evidence" value="ECO:0007669"/>
    <property type="project" value="UniProtKB-EC"/>
</dbReference>
<dbReference type="SUPFAM" id="SSF52540">
    <property type="entry name" value="P-loop containing nucleoside triphosphate hydrolases"/>
    <property type="match status" value="2"/>
</dbReference>
<dbReference type="SMART" id="SM00382">
    <property type="entry name" value="AAA"/>
    <property type="match status" value="2"/>
</dbReference>
<evidence type="ECO:0000256" key="3">
    <source>
        <dbReference type="ARBA" id="ARBA00022448"/>
    </source>
</evidence>
<sequence>MEATIMHRCFGNGSSGLLICLIISSLVELIFLYLGSGPPLISLQIDLIASICTWTLALISLVVAFYSGRRSNGFVVTYCVLQFVAQGLIFLKTVFDGQDLSPYLIARIVLLFILNGSFFGNDVIVVEKEGFSPVDTAGFHSRATLSWLSPIIGLGYRKALVFEDLFDLPRNTSTKYLMKKWDESWLRELGRENVRNGGRPSVFKVLTQVFLKSMIGPSVLRFVSEAMLFINPVLLKFLIDFVSTPEAPLSFGLLCALCMFACSAVRSFLTNNYAYHILQNAVWMQSMLSTAIFRKTLRLSPVSRGHHTQGEVMNFLAVDAEKIVSYLPFLVETLTCPLDIVLSMIMLWFFMGWTAISGIILMACIVPFNYYTSMYIKRLQLQQLKVKDERTKLTNEVLNGMKLIKLYAWEEAFEREINKLRAEEVRILKKMNMTGRLVDSINSAAPYLVAMATFAFYVLISDENVLTPQIAFVALAIFNQLKMPMRILAMIINYLALVSLRRIEDFLVEEEMVVGQITAPTDPNVVLNMKHADFNWLGITSPPTVRIPELTVRRGEFVAIVGAVGAGKSSLLNAMLGEMCYLRGVVELCDKVAYVPQQPWLRNETLRQNILFGKPYDRKLYRRVTDSAQLRTDFEAMDHGDMTEIGENGVTLSGGQKARIGLARALYQEADLYLMDDCLSAVDAHVGSAMYTRVLGRDGILRNSTRILVTHGLQYTKECDRILVMKDGEIAESGTYSQLLEEGGLFADMIQEMEKHKEEAKEEEAEEILDPGRLPSHRFSRMESASESVKDEAKLVQKETVETGRVSNAVYLAYLKAISLTITMIVSIFAIIHIIFAIARSLWLSAWSNGNVDDALQEKDTGTNLSVFSFLGVAEVITLLGIQIALVFGCQRASLALHSPVLHSILRSPMSFFDTTPVGRILNRLARDLEVIDNFLPATIGQFLNCAVQLFVVLVMISIATPIFIIAVVPVLLIYAYFLRYYISAARQLKRLESTRRSPLLSLFGETVQGASSIRAYKKSDDICLNFGEHVDQFARCKSLAFAGNRWLGLRLEAIAATLILLAAMCGVFSSRFSDISPAMLGMSISYALTVTELLYFGVRMSSELETYIVSVERVDEYTRLTPEAEWRSGSLSKEWPSRGLLAFKNFATKYRSELPLVIQNLTLTTRSGEKIGVVGRTGSGKSSLTMALYRIIEAQEGSISIDDVDISKIGLHDLREKISIIPQEPVLFSGTVRFNMDPFDKYTDKQLWDALEICQLKEYVSSLPGQLANKITEGGLNMSVGQRQLVCLGRALLRGGKILVLDEATAACDVQTDALVQRAVRENFPDSTVIAIAHRLDTIADYDRILVLDRGHLREFDEPQKLLETPGSLYASLVEKAKRSETRPF</sequence>
<feature type="transmembrane region" description="Helical" evidence="12">
    <location>
        <begin position="73"/>
        <end position="91"/>
    </location>
</feature>
<dbReference type="CDD" id="cd18595">
    <property type="entry name" value="ABC_6TM_MRP1_2_3_6_D1_like"/>
    <property type="match status" value="1"/>
</dbReference>
<feature type="transmembrane region" description="Helical" evidence="12">
    <location>
        <begin position="219"/>
        <end position="239"/>
    </location>
</feature>
<organism evidence="15 16">
    <name type="scientific">Mesorhabditis spiculigera</name>
    <dbReference type="NCBI Taxonomy" id="96644"/>
    <lineage>
        <taxon>Eukaryota</taxon>
        <taxon>Metazoa</taxon>
        <taxon>Ecdysozoa</taxon>
        <taxon>Nematoda</taxon>
        <taxon>Chromadorea</taxon>
        <taxon>Rhabditida</taxon>
        <taxon>Rhabditina</taxon>
        <taxon>Rhabditomorpha</taxon>
        <taxon>Rhabditoidea</taxon>
        <taxon>Rhabditidae</taxon>
        <taxon>Mesorhabditinae</taxon>
        <taxon>Mesorhabditis</taxon>
    </lineage>
</organism>
<reference evidence="15" key="1">
    <citation type="submission" date="2023-06" db="EMBL/GenBank/DDBJ databases">
        <authorList>
            <person name="Delattre M."/>
        </authorList>
    </citation>
    <scope>NUCLEOTIDE SEQUENCE</scope>
    <source>
        <strain evidence="15">AF72</strain>
    </source>
</reference>
<dbReference type="PROSITE" id="PS00211">
    <property type="entry name" value="ABC_TRANSPORTER_1"/>
    <property type="match status" value="2"/>
</dbReference>
<feature type="transmembrane region" description="Helical" evidence="12">
    <location>
        <begin position="323"/>
        <end position="342"/>
    </location>
</feature>
<dbReference type="CDD" id="cd03250">
    <property type="entry name" value="ABCC_MRP_domain1"/>
    <property type="match status" value="1"/>
</dbReference>
<evidence type="ECO:0000256" key="5">
    <source>
        <dbReference type="ARBA" id="ARBA00022737"/>
    </source>
</evidence>
<feature type="transmembrane region" description="Helical" evidence="12">
    <location>
        <begin position="963"/>
        <end position="983"/>
    </location>
</feature>
<dbReference type="InterPro" id="IPR003439">
    <property type="entry name" value="ABC_transporter-like_ATP-bd"/>
</dbReference>
<feature type="transmembrane region" description="Helical" evidence="12">
    <location>
        <begin position="1054"/>
        <end position="1073"/>
    </location>
</feature>
<dbReference type="InterPro" id="IPR017871">
    <property type="entry name" value="ABC_transporter-like_CS"/>
</dbReference>
<dbReference type="InterPro" id="IPR027417">
    <property type="entry name" value="P-loop_NTPase"/>
</dbReference>
<comment type="catalytic activity">
    <reaction evidence="11">
        <text>leukotriene C4(in) + ATP + H2O = leukotriene C4(out) + ADP + phosphate + H(+)</text>
        <dbReference type="Rhea" id="RHEA:38963"/>
        <dbReference type="ChEBI" id="CHEBI:15377"/>
        <dbReference type="ChEBI" id="CHEBI:15378"/>
        <dbReference type="ChEBI" id="CHEBI:30616"/>
        <dbReference type="ChEBI" id="CHEBI:43474"/>
        <dbReference type="ChEBI" id="CHEBI:57973"/>
        <dbReference type="ChEBI" id="CHEBI:456216"/>
    </reaction>
    <physiologicalReaction direction="left-to-right" evidence="11">
        <dbReference type="Rhea" id="RHEA:38964"/>
    </physiologicalReaction>
</comment>
<evidence type="ECO:0000313" key="15">
    <source>
        <dbReference type="EMBL" id="CAJ0582005.1"/>
    </source>
</evidence>
<evidence type="ECO:0000256" key="6">
    <source>
        <dbReference type="ARBA" id="ARBA00022741"/>
    </source>
</evidence>
<dbReference type="Gene3D" id="1.20.1560.10">
    <property type="entry name" value="ABC transporter type 1, transmembrane domain"/>
    <property type="match status" value="2"/>
</dbReference>
<dbReference type="CDD" id="cd03244">
    <property type="entry name" value="ABCC_MRP_domain2"/>
    <property type="match status" value="1"/>
</dbReference>
<evidence type="ECO:0000259" key="13">
    <source>
        <dbReference type="PROSITE" id="PS50893"/>
    </source>
</evidence>
<keyword evidence="3" id="KW-0813">Transport</keyword>
<dbReference type="PANTHER" id="PTHR24223:SF415">
    <property type="entry name" value="FI20190P1"/>
    <property type="match status" value="1"/>
</dbReference>
<keyword evidence="8 12" id="KW-1133">Transmembrane helix</keyword>
<evidence type="ECO:0000256" key="10">
    <source>
        <dbReference type="ARBA" id="ARBA00024220"/>
    </source>
</evidence>
<dbReference type="PROSITE" id="PS50893">
    <property type="entry name" value="ABC_TRANSPORTER_2"/>
    <property type="match status" value="2"/>
</dbReference>
<dbReference type="Pfam" id="PF00664">
    <property type="entry name" value="ABC_membrane"/>
    <property type="match status" value="2"/>
</dbReference>
<feature type="transmembrane region" description="Helical" evidence="12">
    <location>
        <begin position="465"/>
        <end position="481"/>
    </location>
</feature>
<feature type="domain" description="ABC transporter" evidence="13">
    <location>
        <begin position="1142"/>
        <end position="1376"/>
    </location>
</feature>
<dbReference type="InterPro" id="IPR050173">
    <property type="entry name" value="ABC_transporter_C-like"/>
</dbReference>
<dbReference type="EMBL" id="CATQJA010002664">
    <property type="protein sequence ID" value="CAJ0582005.1"/>
    <property type="molecule type" value="Genomic_DNA"/>
</dbReference>
<feature type="transmembrane region" description="Helical" evidence="12">
    <location>
        <begin position="935"/>
        <end position="957"/>
    </location>
</feature>
<feature type="transmembrane region" description="Helical" evidence="12">
    <location>
        <begin position="348"/>
        <end position="371"/>
    </location>
</feature>
<dbReference type="InterPro" id="IPR036640">
    <property type="entry name" value="ABC1_TM_sf"/>
</dbReference>
<dbReference type="FunFam" id="3.40.50.300:FF:000997">
    <property type="entry name" value="Multidrug resistance-associated protein 1"/>
    <property type="match status" value="1"/>
</dbReference>
<dbReference type="Proteomes" id="UP001177023">
    <property type="component" value="Unassembled WGS sequence"/>
</dbReference>
<keyword evidence="7" id="KW-0067">ATP-binding</keyword>
<evidence type="ECO:0000313" key="16">
    <source>
        <dbReference type="Proteomes" id="UP001177023"/>
    </source>
</evidence>
<dbReference type="CDD" id="cd18603">
    <property type="entry name" value="ABC_6TM_MRP1_2_3_6_D2_like"/>
    <property type="match status" value="1"/>
</dbReference>
<feature type="transmembrane region" description="Helical" evidence="12">
    <location>
        <begin position="16"/>
        <end position="35"/>
    </location>
</feature>
<evidence type="ECO:0000256" key="4">
    <source>
        <dbReference type="ARBA" id="ARBA00022692"/>
    </source>
</evidence>
<dbReference type="SUPFAM" id="SSF90123">
    <property type="entry name" value="ABC transporter transmembrane region"/>
    <property type="match status" value="2"/>
</dbReference>
<comment type="similarity">
    <text evidence="2">Belongs to the ABC transporter superfamily. ABCC family. Conjugate transporter (TC 3.A.1.208) subfamily.</text>
</comment>
<dbReference type="FunFam" id="3.40.50.300:FF:000074">
    <property type="entry name" value="Multidrug resistance-associated protein 5 isoform 1"/>
    <property type="match status" value="1"/>
</dbReference>
<evidence type="ECO:0000256" key="7">
    <source>
        <dbReference type="ARBA" id="ARBA00022840"/>
    </source>
</evidence>
<dbReference type="PROSITE" id="PS50929">
    <property type="entry name" value="ABC_TM1F"/>
    <property type="match status" value="2"/>
</dbReference>
<dbReference type="FunFam" id="1.20.1560.10:FF:000001">
    <property type="entry name" value="ATP-binding cassette subfamily C member 1"/>
    <property type="match status" value="1"/>
</dbReference>
<accession>A0AA36GE60</accession>
<name>A0AA36GE60_9BILA</name>
<dbReference type="GO" id="GO:0012505">
    <property type="term" value="C:endomembrane system"/>
    <property type="evidence" value="ECO:0007669"/>
    <property type="project" value="UniProtKB-SubCell"/>
</dbReference>
<comment type="subcellular location">
    <subcellularLocation>
        <location evidence="1">Endomembrane system</location>
        <topology evidence="1">Multi-pass membrane protein</topology>
    </subcellularLocation>
</comment>
<dbReference type="GO" id="GO:0016020">
    <property type="term" value="C:membrane"/>
    <property type="evidence" value="ECO:0007669"/>
    <property type="project" value="InterPro"/>
</dbReference>
<dbReference type="PANTHER" id="PTHR24223">
    <property type="entry name" value="ATP-BINDING CASSETTE SUB-FAMILY C"/>
    <property type="match status" value="1"/>
</dbReference>
<dbReference type="FunFam" id="1.20.1560.10:FF:000006">
    <property type="entry name" value="ATP-binding cassette, sub-family C (CFTR/MRP), member 9"/>
    <property type="match status" value="1"/>
</dbReference>
<feature type="domain" description="ABC transmembrane type-1" evidence="14">
    <location>
        <begin position="219"/>
        <end position="497"/>
    </location>
</feature>
<keyword evidence="6" id="KW-0547">Nucleotide-binding</keyword>
<feature type="transmembrane region" description="Helical" evidence="12">
    <location>
        <begin position="437"/>
        <end position="459"/>
    </location>
</feature>
<keyword evidence="5" id="KW-0677">Repeat</keyword>
<evidence type="ECO:0000256" key="12">
    <source>
        <dbReference type="SAM" id="Phobius"/>
    </source>
</evidence>
<dbReference type="EC" id="7.6.2.3" evidence="10"/>
<keyword evidence="16" id="KW-1185">Reference proteome</keyword>
<feature type="non-terminal residue" evidence="15">
    <location>
        <position position="1"/>
    </location>
</feature>
<feature type="domain" description="ABC transmembrane type-1" evidence="14">
    <location>
        <begin position="825"/>
        <end position="1107"/>
    </location>
</feature>
<evidence type="ECO:0000256" key="2">
    <source>
        <dbReference type="ARBA" id="ARBA00009726"/>
    </source>
</evidence>
<feature type="transmembrane region" description="Helical" evidence="12">
    <location>
        <begin position="817"/>
        <end position="839"/>
    </location>
</feature>
<protein>
    <recommendedName>
        <fullName evidence="10">ABC-type glutathione-S-conjugate transporter</fullName>
        <ecNumber evidence="10">7.6.2.3</ecNumber>
    </recommendedName>
</protein>
<dbReference type="GO" id="GO:0005524">
    <property type="term" value="F:ATP binding"/>
    <property type="evidence" value="ECO:0007669"/>
    <property type="project" value="UniProtKB-KW"/>
</dbReference>
<feature type="transmembrane region" description="Helical" evidence="12">
    <location>
        <begin position="1079"/>
        <end position="1099"/>
    </location>
</feature>
<evidence type="ECO:0000256" key="9">
    <source>
        <dbReference type="ARBA" id="ARBA00023136"/>
    </source>
</evidence>
<gene>
    <name evidence="15" type="ORF">MSPICULIGERA_LOCUS20148</name>
</gene>
<comment type="caution">
    <text evidence="15">The sequence shown here is derived from an EMBL/GenBank/DDBJ whole genome shotgun (WGS) entry which is preliminary data.</text>
</comment>